<evidence type="ECO:0000259" key="6">
    <source>
        <dbReference type="Pfam" id="PF00389"/>
    </source>
</evidence>
<reference evidence="8" key="3">
    <citation type="submission" date="2020-11" db="EMBL/GenBank/DDBJ databases">
        <authorList>
            <person name="Lee S.D."/>
        </authorList>
    </citation>
    <scope>NUCLEOTIDE SEQUENCE</scope>
    <source>
        <strain evidence="8">SAP-2</strain>
    </source>
</reference>
<evidence type="ECO:0000256" key="4">
    <source>
        <dbReference type="ARBA" id="ARBA00023027"/>
    </source>
</evidence>
<reference evidence="9" key="1">
    <citation type="submission" date="2016-12" db="EMBL/GenBank/DDBJ databases">
        <authorList>
            <person name="Le Fleche-Mateos A."/>
        </authorList>
    </citation>
    <scope>NUCLEOTIDE SEQUENCE</scope>
    <source>
        <strain evidence="9">213</strain>
    </source>
</reference>
<dbReference type="EMBL" id="JADMKS010000005">
    <property type="protein sequence ID" value="MBF6637584.1"/>
    <property type="molecule type" value="Genomic_DNA"/>
</dbReference>
<dbReference type="GO" id="GO:0051287">
    <property type="term" value="F:NAD binding"/>
    <property type="evidence" value="ECO:0007669"/>
    <property type="project" value="InterPro"/>
</dbReference>
<evidence type="ECO:0000256" key="2">
    <source>
        <dbReference type="ARBA" id="ARBA00022490"/>
    </source>
</evidence>
<name>A0AA40X340_9GAMM</name>
<keyword evidence="10" id="KW-1185">Reference proteome</keyword>
<dbReference type="EMBL" id="MRWD01000014">
    <property type="protein sequence ID" value="ORJ21822.1"/>
    <property type="molecule type" value="Genomic_DNA"/>
</dbReference>
<feature type="domain" description="D-isomer specific 2-hydroxyacid dehydrogenase NAD-binding" evidence="7">
    <location>
        <begin position="119"/>
        <end position="282"/>
    </location>
</feature>
<dbReference type="PROSITE" id="PS00671">
    <property type="entry name" value="D_2_HYDROXYACID_DH_3"/>
    <property type="match status" value="1"/>
</dbReference>
<dbReference type="SUPFAM" id="SSF51735">
    <property type="entry name" value="NAD(P)-binding Rossmann-fold domains"/>
    <property type="match status" value="1"/>
</dbReference>
<evidence type="ECO:0000313" key="8">
    <source>
        <dbReference type="EMBL" id="MBF6637584.1"/>
    </source>
</evidence>
<dbReference type="SUPFAM" id="SSF52283">
    <property type="entry name" value="Formate/glycerate dehydrogenase catalytic domain-like"/>
    <property type="match status" value="1"/>
</dbReference>
<dbReference type="InterPro" id="IPR029753">
    <property type="entry name" value="D-isomer_DH_CS"/>
</dbReference>
<feature type="domain" description="D-isomer specific 2-hydroxyacid dehydrogenase catalytic" evidence="6">
    <location>
        <begin position="26"/>
        <end position="306"/>
    </location>
</feature>
<protein>
    <submittedName>
        <fullName evidence="8 9">Hydroxyacid dehydrogenase</fullName>
    </submittedName>
</protein>
<dbReference type="RefSeq" id="WP_084982735.1">
    <property type="nucleotide sequence ID" value="NZ_CBCSCF010000003.1"/>
</dbReference>
<evidence type="ECO:0000256" key="3">
    <source>
        <dbReference type="ARBA" id="ARBA00023002"/>
    </source>
</evidence>
<reference evidence="8" key="4">
    <citation type="submission" date="2022-09" db="EMBL/GenBank/DDBJ databases">
        <title>Rouxiella aceris sp. nov., isolated from tree sap and emended description of the genus Rhouxiella.</title>
        <authorList>
            <person name="Kim I.S."/>
        </authorList>
    </citation>
    <scope>NUCLEOTIDE SEQUENCE</scope>
    <source>
        <strain evidence="8">SAP-2</strain>
    </source>
</reference>
<accession>A0AA40X340</accession>
<dbReference type="InterPro" id="IPR050418">
    <property type="entry name" value="D-iso_2-hydroxyacid_DH_PdxB"/>
</dbReference>
<evidence type="ECO:0000313" key="10">
    <source>
        <dbReference type="Proteomes" id="UP000192722"/>
    </source>
</evidence>
<gene>
    <name evidence="9" type="ORF">BS639_07660</name>
    <name evidence="8" type="ORF">ITX54_13045</name>
</gene>
<dbReference type="GO" id="GO:0016616">
    <property type="term" value="F:oxidoreductase activity, acting on the CH-OH group of donors, NAD or NADP as acceptor"/>
    <property type="evidence" value="ECO:0007669"/>
    <property type="project" value="InterPro"/>
</dbReference>
<evidence type="ECO:0000259" key="7">
    <source>
        <dbReference type="Pfam" id="PF02826"/>
    </source>
</evidence>
<dbReference type="Gene3D" id="3.40.50.720">
    <property type="entry name" value="NAD(P)-binding Rossmann-like Domain"/>
    <property type="match status" value="2"/>
</dbReference>
<comment type="similarity">
    <text evidence="1 5">Belongs to the D-isomer specific 2-hydroxyacid dehydrogenase family.</text>
</comment>
<reference evidence="9 10" key="2">
    <citation type="journal article" date="2017" name="Int. J. Syst. Evol. Microbiol.">
        <title>Rouxiella badensis sp. nov. and Rouxiella silvae sp. nov. isolated from peat bog soil in Germany and emendation of the genus description.</title>
        <authorList>
            <person name="Le Fleche-Mateos A."/>
            <person name="Kugler J.H."/>
            <person name="Hansen S.H."/>
            <person name="Syldatk C."/>
            <person name="Hausmann R."/>
            <person name="Lomprez F."/>
            <person name="Vandenbogaert M."/>
            <person name="Manuguerra J.C."/>
            <person name="Grimont P.A."/>
        </authorList>
    </citation>
    <scope>NUCLEOTIDE SEQUENCE [LARGE SCALE GENOMIC DNA]</scope>
    <source>
        <strain evidence="9 10">213</strain>
    </source>
</reference>
<organism evidence="8 11">
    <name type="scientific">Rouxiella silvae</name>
    <dbReference type="NCBI Taxonomy" id="1646373"/>
    <lineage>
        <taxon>Bacteria</taxon>
        <taxon>Pseudomonadati</taxon>
        <taxon>Pseudomonadota</taxon>
        <taxon>Gammaproteobacteria</taxon>
        <taxon>Enterobacterales</taxon>
        <taxon>Yersiniaceae</taxon>
        <taxon>Rouxiella</taxon>
    </lineage>
</organism>
<comment type="caution">
    <text evidence="8">The sequence shown here is derived from an EMBL/GenBank/DDBJ whole genome shotgun (WGS) entry which is preliminary data.</text>
</comment>
<dbReference type="InterPro" id="IPR036291">
    <property type="entry name" value="NAD(P)-bd_dom_sf"/>
</dbReference>
<evidence type="ECO:0000313" key="9">
    <source>
        <dbReference type="EMBL" id="ORJ21822.1"/>
    </source>
</evidence>
<keyword evidence="3 5" id="KW-0560">Oxidoreductase</keyword>
<dbReference type="AlphaFoldDB" id="A0AA40X340"/>
<dbReference type="PANTHER" id="PTHR43761:SF1">
    <property type="entry name" value="D-ISOMER SPECIFIC 2-HYDROXYACID DEHYDROGENASE CATALYTIC DOMAIN-CONTAINING PROTEIN-RELATED"/>
    <property type="match status" value="1"/>
</dbReference>
<dbReference type="Proteomes" id="UP000192722">
    <property type="component" value="Unassembled WGS sequence"/>
</dbReference>
<evidence type="ECO:0000256" key="5">
    <source>
        <dbReference type="RuleBase" id="RU003719"/>
    </source>
</evidence>
<dbReference type="PANTHER" id="PTHR43761">
    <property type="entry name" value="D-ISOMER SPECIFIC 2-HYDROXYACID DEHYDROGENASE FAMILY PROTEIN (AFU_ORTHOLOGUE AFUA_1G13630)"/>
    <property type="match status" value="1"/>
</dbReference>
<dbReference type="Pfam" id="PF00389">
    <property type="entry name" value="2-Hacid_dh"/>
    <property type="match status" value="1"/>
</dbReference>
<dbReference type="PROSITE" id="PS00670">
    <property type="entry name" value="D_2_HYDROXYACID_DH_2"/>
    <property type="match status" value="1"/>
</dbReference>
<dbReference type="CDD" id="cd12162">
    <property type="entry name" value="2-Hacid_dh_4"/>
    <property type="match status" value="1"/>
</dbReference>
<dbReference type="Pfam" id="PF02826">
    <property type="entry name" value="2-Hacid_dh_C"/>
    <property type="match status" value="1"/>
</dbReference>
<keyword evidence="2" id="KW-0963">Cytoplasm</keyword>
<dbReference type="Proteomes" id="UP000705283">
    <property type="component" value="Unassembled WGS sequence"/>
</dbReference>
<evidence type="ECO:0000313" key="11">
    <source>
        <dbReference type="Proteomes" id="UP000705283"/>
    </source>
</evidence>
<dbReference type="InterPro" id="IPR006139">
    <property type="entry name" value="D-isomer_2_OHA_DH_cat_dom"/>
</dbReference>
<proteinExistence type="inferred from homology"/>
<dbReference type="InterPro" id="IPR006140">
    <property type="entry name" value="D-isomer_DH_NAD-bd"/>
</dbReference>
<evidence type="ECO:0000256" key="1">
    <source>
        <dbReference type="ARBA" id="ARBA00005854"/>
    </source>
</evidence>
<keyword evidence="4" id="KW-0520">NAD</keyword>
<sequence length="314" mass="33723">MKIVTLDAGTLPTALLKPTWCDNWVYLERTTEEDIVNALAGAEIAITNKVPLRAETLRGLPALRYICVAATGYDCVDIDYCREKGIAVSNVPGYSTQSVAESVIGSIFALRRRLIEYQLAAVNEWSEAGQFCLHKQPIGSVQQATLGIVGKGEIGRAVARMANALGMEAIFAEHKGAEVIREGYRRFEEVIAESDILTLHCPLTPMTKNLIDGAVMANMKTSALLINTARGALIDEVALADALRAQTLAGAALDVLSAEPPPPSHPLLDASLANLIITPHIAWANESGSINLNKGINYNLAGYFSGKIKNRVNA</sequence>